<evidence type="ECO:0000313" key="4">
    <source>
        <dbReference type="Proteomes" id="UP000017836"/>
    </source>
</evidence>
<dbReference type="EMBL" id="KI394358">
    <property type="protein sequence ID" value="ERN03451.1"/>
    <property type="molecule type" value="Genomic_DNA"/>
</dbReference>
<proteinExistence type="predicted"/>
<sequence>MEAVAANLEQKHKILRSALFEKLNLIKTLKDKELTLTKVQSELTALKEQLKQKNVKGLEIKQRTEAPQKVWSVSLDDPSNPCINSTSSENSLCGDNVQENKESGDYCKP</sequence>
<feature type="compositionally biased region" description="Basic and acidic residues" evidence="2">
    <location>
        <begin position="98"/>
        <end position="109"/>
    </location>
</feature>
<dbReference type="PANTHER" id="PTHR36143:SF4">
    <property type="entry name" value="OS08G0177500 PROTEIN"/>
    <property type="match status" value="1"/>
</dbReference>
<organism evidence="3 4">
    <name type="scientific">Amborella trichopoda</name>
    <dbReference type="NCBI Taxonomy" id="13333"/>
    <lineage>
        <taxon>Eukaryota</taxon>
        <taxon>Viridiplantae</taxon>
        <taxon>Streptophyta</taxon>
        <taxon>Embryophyta</taxon>
        <taxon>Tracheophyta</taxon>
        <taxon>Spermatophyta</taxon>
        <taxon>Magnoliopsida</taxon>
        <taxon>Amborellales</taxon>
        <taxon>Amborellaceae</taxon>
        <taxon>Amborella</taxon>
    </lineage>
</organism>
<evidence type="ECO:0000256" key="1">
    <source>
        <dbReference type="SAM" id="Coils"/>
    </source>
</evidence>
<feature type="compositionally biased region" description="Polar residues" evidence="2">
    <location>
        <begin position="81"/>
        <end position="93"/>
    </location>
</feature>
<dbReference type="AlphaFoldDB" id="W1P775"/>
<feature type="region of interest" description="Disordered" evidence="2">
    <location>
        <begin position="71"/>
        <end position="109"/>
    </location>
</feature>
<keyword evidence="4" id="KW-1185">Reference proteome</keyword>
<dbReference type="Proteomes" id="UP000017836">
    <property type="component" value="Unassembled WGS sequence"/>
</dbReference>
<gene>
    <name evidence="3" type="ORF">AMTR_s00003p00265820</name>
</gene>
<protein>
    <submittedName>
        <fullName evidence="3">Uncharacterized protein</fullName>
    </submittedName>
</protein>
<feature type="coiled-coil region" evidence="1">
    <location>
        <begin position="29"/>
        <end position="56"/>
    </location>
</feature>
<evidence type="ECO:0000313" key="3">
    <source>
        <dbReference type="EMBL" id="ERN03451.1"/>
    </source>
</evidence>
<keyword evidence="1" id="KW-0175">Coiled coil</keyword>
<name>W1P775_AMBTC</name>
<accession>W1P775</accession>
<dbReference type="Gramene" id="ERN03451">
    <property type="protein sequence ID" value="ERN03451"/>
    <property type="gene ID" value="AMTR_s00003p00265820"/>
</dbReference>
<dbReference type="HOGENOM" id="CLU_2187435_0_0_1"/>
<dbReference type="PANTHER" id="PTHR36143">
    <property type="entry name" value="OS08G0177500 PROTEIN"/>
    <property type="match status" value="1"/>
</dbReference>
<reference evidence="4" key="1">
    <citation type="journal article" date="2013" name="Science">
        <title>The Amborella genome and the evolution of flowering plants.</title>
        <authorList>
            <consortium name="Amborella Genome Project"/>
        </authorList>
    </citation>
    <scope>NUCLEOTIDE SEQUENCE [LARGE SCALE GENOMIC DNA]</scope>
</reference>
<evidence type="ECO:0000256" key="2">
    <source>
        <dbReference type="SAM" id="MobiDB-lite"/>
    </source>
</evidence>